<gene>
    <name evidence="2" type="ORF">HK103_001500</name>
</gene>
<feature type="compositionally biased region" description="Polar residues" evidence="1">
    <location>
        <begin position="46"/>
        <end position="65"/>
    </location>
</feature>
<dbReference type="InterPro" id="IPR029152">
    <property type="entry name" value="LKAAEAR1"/>
</dbReference>
<comment type="caution">
    <text evidence="2">The sequence shown here is derived from an EMBL/GenBank/DDBJ whole genome shotgun (WGS) entry which is preliminary data.</text>
</comment>
<dbReference type="Proteomes" id="UP001210925">
    <property type="component" value="Unassembled WGS sequence"/>
</dbReference>
<accession>A0AAD5UJQ3</accession>
<reference evidence="2" key="1">
    <citation type="submission" date="2020-05" db="EMBL/GenBank/DDBJ databases">
        <title>Phylogenomic resolution of chytrid fungi.</title>
        <authorList>
            <person name="Stajich J.E."/>
            <person name="Amses K."/>
            <person name="Simmons R."/>
            <person name="Seto K."/>
            <person name="Myers J."/>
            <person name="Bonds A."/>
            <person name="Quandt C.A."/>
            <person name="Barry K."/>
            <person name="Liu P."/>
            <person name="Grigoriev I."/>
            <person name="Longcore J.E."/>
            <person name="James T.Y."/>
        </authorList>
    </citation>
    <scope>NUCLEOTIDE SEQUENCE</scope>
    <source>
        <strain evidence="2">PLAUS21</strain>
    </source>
</reference>
<sequence>MPNMLPAIQDPPIPVMLSSKYKRTMQNVQNRLAKPPVHSEDETPRVKQNSILPDTFITEQKQPIAQKTEDDGEKADTKELEALNESTYHPYQLGANSSYNPTKLTANQLKKLDLQTKAKYMAYEKPDQFIQLKIAQSEQRSKKWLREEHARIQDIVLQARKKWDLIHRAIEDPEQKKFGELKSLEAMRRIKRKKKQMAINRDEELQYLVEGQNSSIDAIQLKEHLVIPKTVPKVDKYITPKERSRVEELLSMDMIPQ</sequence>
<proteinExistence type="predicted"/>
<evidence type="ECO:0000313" key="2">
    <source>
        <dbReference type="EMBL" id="KAJ3259990.1"/>
    </source>
</evidence>
<evidence type="ECO:0000313" key="3">
    <source>
        <dbReference type="Proteomes" id="UP001210925"/>
    </source>
</evidence>
<keyword evidence="3" id="KW-1185">Reference proteome</keyword>
<name>A0AAD5UJQ3_9FUNG</name>
<dbReference type="AlphaFoldDB" id="A0AAD5UJQ3"/>
<dbReference type="EMBL" id="JADGKB010000014">
    <property type="protein sequence ID" value="KAJ3259990.1"/>
    <property type="molecule type" value="Genomic_DNA"/>
</dbReference>
<protein>
    <submittedName>
        <fullName evidence="2">Uncharacterized protein</fullName>
    </submittedName>
</protein>
<feature type="region of interest" description="Disordered" evidence="1">
    <location>
        <begin position="30"/>
        <end position="74"/>
    </location>
</feature>
<organism evidence="2 3">
    <name type="scientific">Boothiomyces macroporosus</name>
    <dbReference type="NCBI Taxonomy" id="261099"/>
    <lineage>
        <taxon>Eukaryota</taxon>
        <taxon>Fungi</taxon>
        <taxon>Fungi incertae sedis</taxon>
        <taxon>Chytridiomycota</taxon>
        <taxon>Chytridiomycota incertae sedis</taxon>
        <taxon>Chytridiomycetes</taxon>
        <taxon>Rhizophydiales</taxon>
        <taxon>Terramycetaceae</taxon>
        <taxon>Boothiomyces</taxon>
    </lineage>
</organism>
<evidence type="ECO:0000256" key="1">
    <source>
        <dbReference type="SAM" id="MobiDB-lite"/>
    </source>
</evidence>
<dbReference type="Pfam" id="PF15478">
    <property type="entry name" value="LKAAEAR"/>
    <property type="match status" value="1"/>
</dbReference>